<feature type="region of interest" description="Disordered" evidence="8">
    <location>
        <begin position="1"/>
        <end position="45"/>
    </location>
</feature>
<evidence type="ECO:0000256" key="2">
    <source>
        <dbReference type="ARBA" id="ARBA00022448"/>
    </source>
</evidence>
<feature type="transmembrane region" description="Helical" evidence="7">
    <location>
        <begin position="308"/>
        <end position="330"/>
    </location>
</feature>
<dbReference type="Gene3D" id="1.10.3720.10">
    <property type="entry name" value="MetI-like"/>
    <property type="match status" value="1"/>
</dbReference>
<comment type="similarity">
    <text evidence="7">Belongs to the binding-protein-dependent transport system permease family.</text>
</comment>
<feature type="transmembrane region" description="Helical" evidence="7">
    <location>
        <begin position="155"/>
        <end position="175"/>
    </location>
</feature>
<comment type="caution">
    <text evidence="10">The sequence shown here is derived from an EMBL/GenBank/DDBJ whole genome shotgun (WGS) entry which is preliminary data.</text>
</comment>
<protein>
    <submittedName>
        <fullName evidence="10">Carbohydrate ABC transporter permease</fullName>
    </submittedName>
</protein>
<keyword evidence="2 7" id="KW-0813">Transport</keyword>
<evidence type="ECO:0000313" key="10">
    <source>
        <dbReference type="EMBL" id="MFD0629036.1"/>
    </source>
</evidence>
<dbReference type="SUPFAM" id="SSF161098">
    <property type="entry name" value="MetI-like"/>
    <property type="match status" value="1"/>
</dbReference>
<dbReference type="PANTHER" id="PTHR43227:SF8">
    <property type="entry name" value="DIACETYLCHITOBIOSE UPTAKE SYSTEM PERMEASE PROTEIN DASB"/>
    <property type="match status" value="1"/>
</dbReference>
<evidence type="ECO:0000256" key="5">
    <source>
        <dbReference type="ARBA" id="ARBA00022989"/>
    </source>
</evidence>
<evidence type="ECO:0000313" key="11">
    <source>
        <dbReference type="Proteomes" id="UP001596915"/>
    </source>
</evidence>
<accession>A0ABW2X5G2</accession>
<evidence type="ECO:0000256" key="4">
    <source>
        <dbReference type="ARBA" id="ARBA00022692"/>
    </source>
</evidence>
<feature type="compositionally biased region" description="Basic and acidic residues" evidence="8">
    <location>
        <begin position="32"/>
        <end position="45"/>
    </location>
</feature>
<feature type="transmembrane region" description="Helical" evidence="7">
    <location>
        <begin position="201"/>
        <end position="223"/>
    </location>
</feature>
<dbReference type="PANTHER" id="PTHR43227">
    <property type="entry name" value="BLL4140 PROTEIN"/>
    <property type="match status" value="1"/>
</dbReference>
<evidence type="ECO:0000256" key="1">
    <source>
        <dbReference type="ARBA" id="ARBA00004651"/>
    </source>
</evidence>
<name>A0ABW2X5G2_9ACTN</name>
<dbReference type="InterPro" id="IPR050809">
    <property type="entry name" value="UgpAE/MalFG_permease"/>
</dbReference>
<proteinExistence type="inferred from homology"/>
<reference evidence="11" key="1">
    <citation type="journal article" date="2019" name="Int. J. Syst. Evol. Microbiol.">
        <title>The Global Catalogue of Microorganisms (GCM) 10K type strain sequencing project: providing services to taxonomists for standard genome sequencing and annotation.</title>
        <authorList>
            <consortium name="The Broad Institute Genomics Platform"/>
            <consortium name="The Broad Institute Genome Sequencing Center for Infectious Disease"/>
            <person name="Wu L."/>
            <person name="Ma J."/>
        </authorList>
    </citation>
    <scope>NUCLEOTIDE SEQUENCE [LARGE SCALE GENOMIC DNA]</scope>
    <source>
        <strain evidence="11">JCM 12607</strain>
    </source>
</reference>
<organism evidence="10 11">
    <name type="scientific">Streptomyces sanglieri</name>
    <dbReference type="NCBI Taxonomy" id="193460"/>
    <lineage>
        <taxon>Bacteria</taxon>
        <taxon>Bacillati</taxon>
        <taxon>Actinomycetota</taxon>
        <taxon>Actinomycetes</taxon>
        <taxon>Kitasatosporales</taxon>
        <taxon>Streptomycetaceae</taxon>
        <taxon>Streptomyces</taxon>
    </lineage>
</organism>
<keyword evidence="11" id="KW-1185">Reference proteome</keyword>
<evidence type="ECO:0000259" key="9">
    <source>
        <dbReference type="PROSITE" id="PS50928"/>
    </source>
</evidence>
<comment type="subcellular location">
    <subcellularLocation>
        <location evidence="1 7">Cell membrane</location>
        <topology evidence="1 7">Multi-pass membrane protein</topology>
    </subcellularLocation>
</comment>
<feature type="domain" description="ABC transmembrane type-1" evidence="9">
    <location>
        <begin position="117"/>
        <end position="329"/>
    </location>
</feature>
<dbReference type="EMBL" id="JBHTGL010000008">
    <property type="protein sequence ID" value="MFD0629036.1"/>
    <property type="molecule type" value="Genomic_DNA"/>
</dbReference>
<feature type="transmembrane region" description="Helical" evidence="7">
    <location>
        <begin position="54"/>
        <end position="77"/>
    </location>
</feature>
<feature type="transmembrane region" description="Helical" evidence="7">
    <location>
        <begin position="255"/>
        <end position="275"/>
    </location>
</feature>
<evidence type="ECO:0000256" key="3">
    <source>
        <dbReference type="ARBA" id="ARBA00022475"/>
    </source>
</evidence>
<evidence type="ECO:0000256" key="8">
    <source>
        <dbReference type="SAM" id="MobiDB-lite"/>
    </source>
</evidence>
<dbReference type="Proteomes" id="UP001596915">
    <property type="component" value="Unassembled WGS sequence"/>
</dbReference>
<dbReference type="InterPro" id="IPR035906">
    <property type="entry name" value="MetI-like_sf"/>
</dbReference>
<sequence>MTRDADSPPVPAADLPAPSGDHGPDRLAGAPGRERRPSRGRSDSRLAARRNRSAAVLLAPFGVLFLAVFVIPIGYAVHQSLFRVERSGLGFGAPRTVFAGLDNYTRVLTDSTFLKGVGRVLVFGLVQVPVMLGLALLLALLLDSQVARFKRFFRVAYFLPFAIPGVIAAVLWAFLYMPGISPLNDVGRSIGADVDFLSHDVILFSIGNIVTWSWTGYNMLIIYTSLQSVPKELYEAAELDGCSGFRIAWHIKVPLVRPALTLTGVFSIIGTLQLFGEPMVLRPMTAAISSNYTPVMLSYQAAFGLNDYNFAAAVAVVLALATFALSYGFLRLSTRGSR</sequence>
<evidence type="ECO:0000256" key="6">
    <source>
        <dbReference type="ARBA" id="ARBA00023136"/>
    </source>
</evidence>
<dbReference type="Pfam" id="PF00528">
    <property type="entry name" value="BPD_transp_1"/>
    <property type="match status" value="1"/>
</dbReference>
<keyword evidence="6 7" id="KW-0472">Membrane</keyword>
<gene>
    <name evidence="10" type="ORF">ACFQ2K_46910</name>
</gene>
<dbReference type="PROSITE" id="PS50928">
    <property type="entry name" value="ABC_TM1"/>
    <property type="match status" value="1"/>
</dbReference>
<keyword evidence="4 7" id="KW-0812">Transmembrane</keyword>
<dbReference type="CDD" id="cd06261">
    <property type="entry name" value="TM_PBP2"/>
    <property type="match status" value="1"/>
</dbReference>
<keyword evidence="3" id="KW-1003">Cell membrane</keyword>
<keyword evidence="5 7" id="KW-1133">Transmembrane helix</keyword>
<evidence type="ECO:0000256" key="7">
    <source>
        <dbReference type="RuleBase" id="RU363032"/>
    </source>
</evidence>
<feature type="transmembrane region" description="Helical" evidence="7">
    <location>
        <begin position="120"/>
        <end position="143"/>
    </location>
</feature>
<dbReference type="InterPro" id="IPR000515">
    <property type="entry name" value="MetI-like"/>
</dbReference>